<dbReference type="InterPro" id="IPR002782">
    <property type="entry name" value="Mut7-C_RNAse_dom"/>
</dbReference>
<sequence>MDAHCLLDIYNVFQVKVIKEDILLRLFVSYPIGENKFAGLLVAGNLINNLAEPNSIVSNRGLKEILEKDEVCEKIIRMTFCEASDIVRATAFSDISRKVTSVEGMVLRSQRRSTLPMNESLFKIVNRYGEKLVLKESDKRPKFSKRKGKKRRSLAGLIHKENQLENSEEWQGSPPWDSSLGGNGCPKFLCDVMVEGLAKHLRCVGIDAAIPHSKRPEPRDLIGQAHKENRVLLTRDAKLLRHQYTLNNQIYRVKSLLKNEQLLEVIETFQLKISEDQLMSRCTKCNGRFIQKPLTTEEAVEAAKGFQRIPNCLFNQNLEFWQCMDCNQLYWEVTSITYYRFSYALTVDYPKCDGA</sequence>
<keyword evidence="3" id="KW-1185">Reference proteome</keyword>
<dbReference type="EMBL" id="BTGU01000018">
    <property type="protein sequence ID" value="GMN44361.1"/>
    <property type="molecule type" value="Genomic_DNA"/>
</dbReference>
<organism evidence="2 3">
    <name type="scientific">Ficus carica</name>
    <name type="common">Common fig</name>
    <dbReference type="NCBI Taxonomy" id="3494"/>
    <lineage>
        <taxon>Eukaryota</taxon>
        <taxon>Viridiplantae</taxon>
        <taxon>Streptophyta</taxon>
        <taxon>Embryophyta</taxon>
        <taxon>Tracheophyta</taxon>
        <taxon>Spermatophyta</taxon>
        <taxon>Magnoliopsida</taxon>
        <taxon>eudicotyledons</taxon>
        <taxon>Gunneridae</taxon>
        <taxon>Pentapetalae</taxon>
        <taxon>rosids</taxon>
        <taxon>fabids</taxon>
        <taxon>Rosales</taxon>
        <taxon>Moraceae</taxon>
        <taxon>Ficeae</taxon>
        <taxon>Ficus</taxon>
    </lineage>
</organism>
<gene>
    <name evidence="2" type="ORF">TIFTF001_013566</name>
</gene>
<dbReference type="PANTHER" id="PTHR47765:SF2">
    <property type="entry name" value="EXONUCLEASE MUT-7 HOMOLOG"/>
    <property type="match status" value="1"/>
</dbReference>
<protein>
    <recommendedName>
        <fullName evidence="1">Mut7-C RNAse domain-containing protein</fullName>
    </recommendedName>
</protein>
<accession>A0AA88AQ19</accession>
<dbReference type="AlphaFoldDB" id="A0AA88AQ19"/>
<dbReference type="PANTHER" id="PTHR47765">
    <property type="entry name" value="3'-5' EXONUCLEASE DOMAIN-CONTAINING PROTEIN"/>
    <property type="match status" value="1"/>
</dbReference>
<dbReference type="Pfam" id="PF01927">
    <property type="entry name" value="Mut7-C"/>
    <property type="match status" value="1"/>
</dbReference>
<feature type="domain" description="Mut7-C RNAse" evidence="1">
    <location>
        <begin position="186"/>
        <end position="332"/>
    </location>
</feature>
<evidence type="ECO:0000313" key="3">
    <source>
        <dbReference type="Proteomes" id="UP001187192"/>
    </source>
</evidence>
<dbReference type="Proteomes" id="UP001187192">
    <property type="component" value="Unassembled WGS sequence"/>
</dbReference>
<evidence type="ECO:0000259" key="1">
    <source>
        <dbReference type="Pfam" id="PF01927"/>
    </source>
</evidence>
<comment type="caution">
    <text evidence="2">The sequence shown here is derived from an EMBL/GenBank/DDBJ whole genome shotgun (WGS) entry which is preliminary data.</text>
</comment>
<dbReference type="InterPro" id="IPR052408">
    <property type="entry name" value="Exonuclease_MUT-7-like"/>
</dbReference>
<name>A0AA88AQ19_FICCA</name>
<reference evidence="2" key="1">
    <citation type="submission" date="2023-07" db="EMBL/GenBank/DDBJ databases">
        <title>draft genome sequence of fig (Ficus carica).</title>
        <authorList>
            <person name="Takahashi T."/>
            <person name="Nishimura K."/>
        </authorList>
    </citation>
    <scope>NUCLEOTIDE SEQUENCE</scope>
</reference>
<evidence type="ECO:0000313" key="2">
    <source>
        <dbReference type="EMBL" id="GMN44361.1"/>
    </source>
</evidence>
<proteinExistence type="predicted"/>